<comment type="catalytic activity">
    <reaction evidence="7 8">
        <text>tRNA(Tyr) + L-tyrosine + ATP = L-tyrosyl-tRNA(Tyr) + AMP + diphosphate + H(+)</text>
        <dbReference type="Rhea" id="RHEA:10220"/>
        <dbReference type="Rhea" id="RHEA-COMP:9706"/>
        <dbReference type="Rhea" id="RHEA-COMP:9707"/>
        <dbReference type="ChEBI" id="CHEBI:15378"/>
        <dbReference type="ChEBI" id="CHEBI:30616"/>
        <dbReference type="ChEBI" id="CHEBI:33019"/>
        <dbReference type="ChEBI" id="CHEBI:58315"/>
        <dbReference type="ChEBI" id="CHEBI:78442"/>
        <dbReference type="ChEBI" id="CHEBI:78536"/>
        <dbReference type="ChEBI" id="CHEBI:456215"/>
        <dbReference type="EC" id="6.1.1.1"/>
    </reaction>
</comment>
<dbReference type="InterPro" id="IPR002307">
    <property type="entry name" value="Tyr-tRNA-ligase"/>
</dbReference>
<protein>
    <recommendedName>
        <fullName evidence="8">Tyrosine--tRNA ligase</fullName>
        <ecNumber evidence="8">6.1.1.1</ecNumber>
    </recommendedName>
    <alternativeName>
        <fullName evidence="8">Tyrosyl-tRNA synthetase</fullName>
        <shortName evidence="8">TyrRS</shortName>
    </alternativeName>
</protein>
<feature type="binding site" evidence="8">
    <location>
        <position position="166"/>
    </location>
    <ligand>
        <name>L-tyrosine</name>
        <dbReference type="ChEBI" id="CHEBI:58315"/>
    </ligand>
</feature>
<dbReference type="InterPro" id="IPR050489">
    <property type="entry name" value="Tyr-tRNA_synthase"/>
</dbReference>
<evidence type="ECO:0000256" key="1">
    <source>
        <dbReference type="ARBA" id="ARBA00022490"/>
    </source>
</evidence>
<dbReference type="PANTHER" id="PTHR46264:SF4">
    <property type="entry name" value="TYROSINE--TRNA LIGASE, CYTOPLASMIC"/>
    <property type="match status" value="1"/>
</dbReference>
<keyword evidence="10" id="KW-1185">Reference proteome</keyword>
<dbReference type="PIRSF" id="PIRSF006588">
    <property type="entry name" value="TyrRS_arch_euk"/>
    <property type="match status" value="1"/>
</dbReference>
<sequence>MGVNIEERIKIAKKGTIEVITEEELRETLQKKKEPVAYIGYEPSGKIHVGHAITVMKLLDLQRIGFKVKVLLADYHAHLNGKGSMEKIEEMAEYNKRCFKALGLSDDTEFILGSTFQTTGEYTHKLYELSLITTLARAKRSMAQITREAENPKVAEVIYPLMQVIDMIFLGVDLALGGMEQRKIHMLARENLPRLGYNAPVCMHTPLLHGTDGGEKMSSSKGNFIAIDDPPEVIREKVEKSYCPMKEIKGNPIIEMAEYLILPRYGKMLIKRPEKFGGDFELDREGLIREYLSGRLHPLDLKNAVSEYLIKIFEPARAYLE</sequence>
<comment type="function">
    <text evidence="8">Catalyzes the attachment of tyrosine to tRNA(Tyr) in a two-step reaction: tyrosine is first activated by ATP to form Tyr-AMP and then transferred to the acceptor end of tRNA(Tyr).</text>
</comment>
<comment type="subunit">
    <text evidence="8">Homodimer.</text>
</comment>
<keyword evidence="2 8" id="KW-0436">Ligase</keyword>
<dbReference type="Gene3D" id="1.10.240.10">
    <property type="entry name" value="Tyrosyl-Transfer RNA Synthetase"/>
    <property type="match status" value="1"/>
</dbReference>
<comment type="subcellular location">
    <subcellularLocation>
        <location evidence="8">Cytoplasm</location>
    </subcellularLocation>
</comment>
<evidence type="ECO:0000256" key="2">
    <source>
        <dbReference type="ARBA" id="ARBA00022598"/>
    </source>
</evidence>
<accession>A0ABM7YEU7</accession>
<dbReference type="EMBL" id="AP025698">
    <property type="protein sequence ID" value="BDH79847.1"/>
    <property type="molecule type" value="Genomic_DNA"/>
</dbReference>
<dbReference type="Proteomes" id="UP000831817">
    <property type="component" value="Chromosome"/>
</dbReference>
<dbReference type="NCBIfam" id="TIGR00234">
    <property type="entry name" value="tyrS"/>
    <property type="match status" value="1"/>
</dbReference>
<name>A0ABM7YEU7_9EURY</name>
<dbReference type="InterPro" id="IPR023617">
    <property type="entry name" value="Tyr-tRNA-ligase_arc/euk-type"/>
</dbReference>
<feature type="binding site" evidence="8">
    <location>
        <position position="38"/>
    </location>
    <ligand>
        <name>L-tyrosine</name>
        <dbReference type="ChEBI" id="CHEBI:58315"/>
    </ligand>
</feature>
<evidence type="ECO:0000313" key="9">
    <source>
        <dbReference type="EMBL" id="BDH79847.1"/>
    </source>
</evidence>
<comment type="similarity">
    <text evidence="8">Belongs to the class-I aminoacyl-tRNA synthetase family. TyrS type 3 subfamily.</text>
</comment>
<keyword evidence="4 8" id="KW-0067">ATP-binding</keyword>
<dbReference type="PRINTS" id="PR01040">
    <property type="entry name" value="TRNASYNTHTYR"/>
</dbReference>
<evidence type="ECO:0000256" key="5">
    <source>
        <dbReference type="ARBA" id="ARBA00022917"/>
    </source>
</evidence>
<keyword evidence="1 8" id="KW-0963">Cytoplasm</keyword>
<gene>
    <name evidence="8" type="primary">tyrS</name>
    <name evidence="9" type="ORF">MTTB_12260</name>
</gene>
<dbReference type="NCBIfam" id="NF006330">
    <property type="entry name" value="PRK08560.1"/>
    <property type="match status" value="1"/>
</dbReference>
<keyword evidence="5 8" id="KW-0648">Protein biosynthesis</keyword>
<dbReference type="SUPFAM" id="SSF52374">
    <property type="entry name" value="Nucleotidylyl transferase"/>
    <property type="match status" value="1"/>
</dbReference>
<dbReference type="PANTHER" id="PTHR46264">
    <property type="entry name" value="TYROSINE-TRNA LIGASE"/>
    <property type="match status" value="1"/>
</dbReference>
<feature type="binding site" evidence="8">
    <location>
        <position position="163"/>
    </location>
    <ligand>
        <name>L-tyrosine</name>
        <dbReference type="ChEBI" id="CHEBI:58315"/>
    </ligand>
</feature>
<evidence type="ECO:0000313" key="10">
    <source>
        <dbReference type="Proteomes" id="UP000831817"/>
    </source>
</evidence>
<dbReference type="InterPro" id="IPR001412">
    <property type="entry name" value="aa-tRNA-synth_I_CS"/>
</dbReference>
<reference evidence="9 10" key="1">
    <citation type="submission" date="2022-04" db="EMBL/GenBank/DDBJ databases">
        <title>Complete genome of Methanothermobacter tenebrarum strain RMAS.</title>
        <authorList>
            <person name="Nakamura K."/>
            <person name="Oshima K."/>
            <person name="Hattori M."/>
            <person name="Kamagata Y."/>
            <person name="Takamizawa K."/>
        </authorList>
    </citation>
    <scope>NUCLEOTIDE SEQUENCE [LARGE SCALE GENOMIC DNA]</scope>
    <source>
        <strain evidence="9 10">RMAS</strain>
    </source>
</reference>
<dbReference type="InterPro" id="IPR002305">
    <property type="entry name" value="aa-tRNA-synth_Ic"/>
</dbReference>
<dbReference type="HAMAP" id="MF_02008">
    <property type="entry name" value="Tyr_tRNA_synth_type3"/>
    <property type="match status" value="1"/>
</dbReference>
<evidence type="ECO:0000256" key="3">
    <source>
        <dbReference type="ARBA" id="ARBA00022741"/>
    </source>
</evidence>
<evidence type="ECO:0000256" key="8">
    <source>
        <dbReference type="HAMAP-Rule" id="MF_02008"/>
    </source>
</evidence>
<keyword evidence="3 8" id="KW-0547">Nucleotide-binding</keyword>
<comment type="caution">
    <text evidence="8">Lacks conserved residue(s) required for the propagation of feature annotation.</text>
</comment>
<feature type="short sequence motif" description="'KMSKS' region" evidence="8">
    <location>
        <begin position="216"/>
        <end position="220"/>
    </location>
</feature>
<feature type="binding site" evidence="8">
    <location>
        <position position="219"/>
    </location>
    <ligand>
        <name>ATP</name>
        <dbReference type="ChEBI" id="CHEBI:30616"/>
    </ligand>
</feature>
<dbReference type="InterPro" id="IPR023684">
    <property type="entry name" value="Tyr-tRNA-ligase_3"/>
</dbReference>
<dbReference type="Gene3D" id="3.40.50.620">
    <property type="entry name" value="HUPs"/>
    <property type="match status" value="1"/>
</dbReference>
<dbReference type="Pfam" id="PF00579">
    <property type="entry name" value="tRNA-synt_1b"/>
    <property type="match status" value="1"/>
</dbReference>
<organism evidence="9 10">
    <name type="scientific">Methanothermobacter tenebrarum</name>
    <dbReference type="NCBI Taxonomy" id="680118"/>
    <lineage>
        <taxon>Archaea</taxon>
        <taxon>Methanobacteriati</taxon>
        <taxon>Methanobacteriota</taxon>
        <taxon>Methanomada group</taxon>
        <taxon>Methanobacteria</taxon>
        <taxon>Methanobacteriales</taxon>
        <taxon>Methanobacteriaceae</taxon>
        <taxon>Methanothermobacter</taxon>
    </lineage>
</organism>
<evidence type="ECO:0000256" key="7">
    <source>
        <dbReference type="ARBA" id="ARBA00048248"/>
    </source>
</evidence>
<dbReference type="PROSITE" id="PS00178">
    <property type="entry name" value="AA_TRNA_LIGASE_I"/>
    <property type="match status" value="1"/>
</dbReference>
<dbReference type="InterPro" id="IPR014729">
    <property type="entry name" value="Rossmann-like_a/b/a_fold"/>
</dbReference>
<evidence type="ECO:0000256" key="6">
    <source>
        <dbReference type="ARBA" id="ARBA00023146"/>
    </source>
</evidence>
<proteinExistence type="inferred from homology"/>
<feature type="binding site" evidence="8">
    <location>
        <position position="181"/>
    </location>
    <ligand>
        <name>L-tyrosine</name>
        <dbReference type="ChEBI" id="CHEBI:58315"/>
    </ligand>
</feature>
<keyword evidence="6 8" id="KW-0030">Aminoacyl-tRNA synthetase</keyword>
<feature type="binding site" evidence="8">
    <location>
        <position position="159"/>
    </location>
    <ligand>
        <name>L-tyrosine</name>
        <dbReference type="ChEBI" id="CHEBI:58315"/>
    </ligand>
</feature>
<dbReference type="GO" id="GO:0016874">
    <property type="term" value="F:ligase activity"/>
    <property type="evidence" value="ECO:0007669"/>
    <property type="project" value="UniProtKB-KW"/>
</dbReference>
<evidence type="ECO:0000256" key="4">
    <source>
        <dbReference type="ARBA" id="ARBA00022840"/>
    </source>
</evidence>
<dbReference type="EC" id="6.1.1.1" evidence="8"/>